<keyword evidence="2" id="KW-1133">Transmembrane helix</keyword>
<keyword evidence="2" id="KW-0472">Membrane</keyword>
<proteinExistence type="predicted"/>
<reference evidence="4 5" key="1">
    <citation type="submission" date="2024-07" db="EMBL/GenBank/DDBJ databases">
        <title>Chromosome-level genome assembly of the water stick insect Ranatra chinensis (Heteroptera: Nepidae).</title>
        <authorList>
            <person name="Liu X."/>
        </authorList>
    </citation>
    <scope>NUCLEOTIDE SEQUENCE [LARGE SCALE GENOMIC DNA]</scope>
    <source>
        <strain evidence="4">Cailab_2021Rc</strain>
        <tissue evidence="4">Muscle</tissue>
    </source>
</reference>
<organism evidence="4 5">
    <name type="scientific">Ranatra chinensis</name>
    <dbReference type="NCBI Taxonomy" id="642074"/>
    <lineage>
        <taxon>Eukaryota</taxon>
        <taxon>Metazoa</taxon>
        <taxon>Ecdysozoa</taxon>
        <taxon>Arthropoda</taxon>
        <taxon>Hexapoda</taxon>
        <taxon>Insecta</taxon>
        <taxon>Pterygota</taxon>
        <taxon>Neoptera</taxon>
        <taxon>Paraneoptera</taxon>
        <taxon>Hemiptera</taxon>
        <taxon>Heteroptera</taxon>
        <taxon>Panheteroptera</taxon>
        <taxon>Nepomorpha</taxon>
        <taxon>Nepidae</taxon>
        <taxon>Ranatrinae</taxon>
        <taxon>Ranatra</taxon>
    </lineage>
</organism>
<evidence type="ECO:0000256" key="1">
    <source>
        <dbReference type="SAM" id="MobiDB-lite"/>
    </source>
</evidence>
<keyword evidence="2" id="KW-0812">Transmembrane</keyword>
<keyword evidence="3" id="KW-0732">Signal</keyword>
<evidence type="ECO:0000313" key="5">
    <source>
        <dbReference type="Proteomes" id="UP001558652"/>
    </source>
</evidence>
<sequence length="201" mass="22389">MKQATSICLLVVALQLVIVLDSPQGGVLAQEGAFELPVQLIGFPVIILAVRLSNFIKKLSYAVNPNTYRARTRRDLLEGPSSNDIDVADVEKRLVGELGQRVCIYEHVCLAYAEEALESHEHNNQIFDWQDIFSKYESSPRGKGEFYLLSVFLGDIVGSPRLCHELAKRGRSCEATQFTRAPHSRSTSTARPPSPTPIYRS</sequence>
<feature type="chain" id="PRO_5044777281" evidence="3">
    <location>
        <begin position="30"/>
        <end position="201"/>
    </location>
</feature>
<feature type="signal peptide" evidence="3">
    <location>
        <begin position="1"/>
        <end position="29"/>
    </location>
</feature>
<dbReference type="Proteomes" id="UP001558652">
    <property type="component" value="Unassembled WGS sequence"/>
</dbReference>
<evidence type="ECO:0000313" key="4">
    <source>
        <dbReference type="EMBL" id="KAL1131657.1"/>
    </source>
</evidence>
<feature type="transmembrane region" description="Helical" evidence="2">
    <location>
        <begin position="39"/>
        <end position="56"/>
    </location>
</feature>
<comment type="caution">
    <text evidence="4">The sequence shown here is derived from an EMBL/GenBank/DDBJ whole genome shotgun (WGS) entry which is preliminary data.</text>
</comment>
<evidence type="ECO:0000256" key="3">
    <source>
        <dbReference type="SAM" id="SignalP"/>
    </source>
</evidence>
<keyword evidence="5" id="KW-1185">Reference proteome</keyword>
<dbReference type="EMBL" id="JBFDAA010000006">
    <property type="protein sequence ID" value="KAL1131657.1"/>
    <property type="molecule type" value="Genomic_DNA"/>
</dbReference>
<feature type="compositionally biased region" description="Pro residues" evidence="1">
    <location>
        <begin position="192"/>
        <end position="201"/>
    </location>
</feature>
<gene>
    <name evidence="4" type="ORF">AAG570_011270</name>
</gene>
<protein>
    <submittedName>
        <fullName evidence="4">Uncharacterized protein</fullName>
    </submittedName>
</protein>
<feature type="region of interest" description="Disordered" evidence="1">
    <location>
        <begin position="177"/>
        <end position="201"/>
    </location>
</feature>
<evidence type="ECO:0000256" key="2">
    <source>
        <dbReference type="SAM" id="Phobius"/>
    </source>
</evidence>
<accession>A0ABD0YK97</accession>
<dbReference type="AlphaFoldDB" id="A0ABD0YK97"/>
<name>A0ABD0YK97_9HEMI</name>